<dbReference type="Proteomes" id="UP000235943">
    <property type="component" value="Unassembled WGS sequence"/>
</dbReference>
<name>A0A2N8TXQ0_9ACTN</name>
<gene>
    <name evidence="2" type="ORF">C1J00_02080</name>
</gene>
<evidence type="ECO:0000313" key="2">
    <source>
        <dbReference type="EMBL" id="PNG23789.1"/>
    </source>
</evidence>
<comment type="caution">
    <text evidence="2">The sequence shown here is derived from an EMBL/GenBank/DDBJ whole genome shotgun (WGS) entry which is preliminary data.</text>
</comment>
<reference evidence="2 3" key="1">
    <citation type="submission" date="2018-01" db="EMBL/GenBank/DDBJ databases">
        <title>Draft genome sequence of Streptomyces sp. 13K301.</title>
        <authorList>
            <person name="Sahin N."/>
            <person name="Saygin H."/>
            <person name="Ay H."/>
        </authorList>
    </citation>
    <scope>NUCLEOTIDE SEQUENCE [LARGE SCALE GENOMIC DNA]</scope>
    <source>
        <strain evidence="2 3">13K301</strain>
    </source>
</reference>
<feature type="region of interest" description="Disordered" evidence="1">
    <location>
        <begin position="142"/>
        <end position="163"/>
    </location>
</feature>
<dbReference type="InterPro" id="IPR045960">
    <property type="entry name" value="DUF6380"/>
</dbReference>
<sequence length="163" mass="16552">MTNGPVQGDATDDRARPGHAGAGLCRRAVSESTLPPAPQARHETGPVVFPVRRLGRAGLGARVWVAQSARVAACGWDDAFRDRGEVEPASSPFPPRGCAAAAGVGPGASARVARVAQRGCGASLGQAGGDNRRATLRCGAASLTQTTGRAPIERHGRRAGEGA</sequence>
<feature type="compositionally biased region" description="Basic and acidic residues" evidence="1">
    <location>
        <begin position="151"/>
        <end position="163"/>
    </location>
</feature>
<organism evidence="2 3">
    <name type="scientific">Streptomyces cahuitamycinicus</name>
    <dbReference type="NCBI Taxonomy" id="2070367"/>
    <lineage>
        <taxon>Bacteria</taxon>
        <taxon>Bacillati</taxon>
        <taxon>Actinomycetota</taxon>
        <taxon>Actinomycetes</taxon>
        <taxon>Kitasatosporales</taxon>
        <taxon>Streptomycetaceae</taxon>
        <taxon>Streptomyces</taxon>
    </lineage>
</organism>
<dbReference type="Pfam" id="PF19907">
    <property type="entry name" value="DUF6380"/>
    <property type="match status" value="1"/>
</dbReference>
<dbReference type="AlphaFoldDB" id="A0A2N8TXQ0"/>
<proteinExistence type="predicted"/>
<dbReference type="EMBL" id="POUC01000007">
    <property type="protein sequence ID" value="PNG23789.1"/>
    <property type="molecule type" value="Genomic_DNA"/>
</dbReference>
<protein>
    <submittedName>
        <fullName evidence="2">Uncharacterized protein</fullName>
    </submittedName>
</protein>
<evidence type="ECO:0000256" key="1">
    <source>
        <dbReference type="SAM" id="MobiDB-lite"/>
    </source>
</evidence>
<accession>A0A2N8TXQ0</accession>
<feature type="region of interest" description="Disordered" evidence="1">
    <location>
        <begin position="1"/>
        <end position="43"/>
    </location>
</feature>
<evidence type="ECO:0000313" key="3">
    <source>
        <dbReference type="Proteomes" id="UP000235943"/>
    </source>
</evidence>
<keyword evidence="3" id="KW-1185">Reference proteome</keyword>